<keyword evidence="2" id="KW-1185">Reference proteome</keyword>
<proteinExistence type="predicted"/>
<dbReference type="AlphaFoldDB" id="A0A835NB30"/>
<protein>
    <submittedName>
        <fullName evidence="1">Uncharacterized protein</fullName>
    </submittedName>
</protein>
<sequence length="66" mass="7379">MNLTRKQLSEVLLEKSEKAQQQAGTFFFIAIHFEAVVQVGVRGEVGQPPSQSGYLLLNKLSKTKKM</sequence>
<reference evidence="1 2" key="1">
    <citation type="submission" date="2020-10" db="EMBL/GenBank/DDBJ databases">
        <title>Plant Genome Project.</title>
        <authorList>
            <person name="Zhang R.-G."/>
        </authorList>
    </citation>
    <scope>NUCLEOTIDE SEQUENCE [LARGE SCALE GENOMIC DNA]</scope>
    <source>
        <strain evidence="1">FAFU-HL-1</strain>
        <tissue evidence="1">Leaf</tissue>
    </source>
</reference>
<comment type="caution">
    <text evidence="1">The sequence shown here is derived from an EMBL/GenBank/DDBJ whole genome shotgun (WGS) entry which is preliminary data.</text>
</comment>
<gene>
    <name evidence="1" type="ORF">SADUNF_Sadunf01G0130500</name>
</gene>
<evidence type="ECO:0000313" key="2">
    <source>
        <dbReference type="Proteomes" id="UP000657918"/>
    </source>
</evidence>
<accession>A0A835NB30</accession>
<name>A0A835NB30_9ROSI</name>
<evidence type="ECO:0000313" key="1">
    <source>
        <dbReference type="EMBL" id="KAF9689802.1"/>
    </source>
</evidence>
<dbReference type="EMBL" id="JADGMS010000001">
    <property type="protein sequence ID" value="KAF9689802.1"/>
    <property type="molecule type" value="Genomic_DNA"/>
</dbReference>
<organism evidence="1 2">
    <name type="scientific">Salix dunnii</name>
    <dbReference type="NCBI Taxonomy" id="1413687"/>
    <lineage>
        <taxon>Eukaryota</taxon>
        <taxon>Viridiplantae</taxon>
        <taxon>Streptophyta</taxon>
        <taxon>Embryophyta</taxon>
        <taxon>Tracheophyta</taxon>
        <taxon>Spermatophyta</taxon>
        <taxon>Magnoliopsida</taxon>
        <taxon>eudicotyledons</taxon>
        <taxon>Gunneridae</taxon>
        <taxon>Pentapetalae</taxon>
        <taxon>rosids</taxon>
        <taxon>fabids</taxon>
        <taxon>Malpighiales</taxon>
        <taxon>Salicaceae</taxon>
        <taxon>Saliceae</taxon>
        <taxon>Salix</taxon>
    </lineage>
</organism>
<dbReference type="Proteomes" id="UP000657918">
    <property type="component" value="Unassembled WGS sequence"/>
</dbReference>